<evidence type="ECO:0000256" key="4">
    <source>
        <dbReference type="ARBA" id="ARBA00012454"/>
    </source>
</evidence>
<comment type="pathway">
    <text evidence="2 17">Cofactor biosynthesis; adenosylcobalamin biosynthesis; adenosylcobalamin from cob(II)yrinate a,c-diamide: step 2/7.</text>
</comment>
<evidence type="ECO:0000256" key="5">
    <source>
        <dbReference type="ARBA" id="ARBA00020963"/>
    </source>
</evidence>
<evidence type="ECO:0000313" key="19">
    <source>
        <dbReference type="EMBL" id="NYI69703.1"/>
    </source>
</evidence>
<organism evidence="19 20">
    <name type="scientific">Naumannella cuiyingiana</name>
    <dbReference type="NCBI Taxonomy" id="1347891"/>
    <lineage>
        <taxon>Bacteria</taxon>
        <taxon>Bacillati</taxon>
        <taxon>Actinomycetota</taxon>
        <taxon>Actinomycetes</taxon>
        <taxon>Propionibacteriales</taxon>
        <taxon>Propionibacteriaceae</taxon>
        <taxon>Naumannella</taxon>
    </lineage>
</organism>
<evidence type="ECO:0000256" key="17">
    <source>
        <dbReference type="RuleBase" id="RU366026"/>
    </source>
</evidence>
<dbReference type="Proteomes" id="UP000527616">
    <property type="component" value="Unassembled WGS sequence"/>
</dbReference>
<evidence type="ECO:0000256" key="2">
    <source>
        <dbReference type="ARBA" id="ARBA00005121"/>
    </source>
</evidence>
<evidence type="ECO:0000256" key="9">
    <source>
        <dbReference type="ARBA" id="ARBA00022741"/>
    </source>
</evidence>
<keyword evidence="11" id="KW-0627">Porphyrin biosynthesis</keyword>
<evidence type="ECO:0000256" key="14">
    <source>
        <dbReference type="ARBA" id="ARBA00033354"/>
    </source>
</evidence>
<dbReference type="InterPro" id="IPR016030">
    <property type="entry name" value="CblAdoTrfase-like"/>
</dbReference>
<dbReference type="PANTHER" id="PTHR12213">
    <property type="entry name" value="CORRINOID ADENOSYLTRANSFERASE"/>
    <property type="match status" value="1"/>
</dbReference>
<comment type="catalytic activity">
    <reaction evidence="15 17">
        <text>2 cob(II)yrinate a,c diamide + reduced [electron-transfer flavoprotein] + 2 ATP = 2 adenosylcob(III)yrinate a,c-diamide + 2 triphosphate + oxidized [electron-transfer flavoprotein] + 3 H(+)</text>
        <dbReference type="Rhea" id="RHEA:11528"/>
        <dbReference type="Rhea" id="RHEA-COMP:10685"/>
        <dbReference type="Rhea" id="RHEA-COMP:10686"/>
        <dbReference type="ChEBI" id="CHEBI:15378"/>
        <dbReference type="ChEBI" id="CHEBI:18036"/>
        <dbReference type="ChEBI" id="CHEBI:30616"/>
        <dbReference type="ChEBI" id="CHEBI:57692"/>
        <dbReference type="ChEBI" id="CHEBI:58307"/>
        <dbReference type="ChEBI" id="CHEBI:58503"/>
        <dbReference type="ChEBI" id="CHEBI:58537"/>
        <dbReference type="EC" id="2.5.1.17"/>
    </reaction>
</comment>
<accession>A0A7Z0D6H7</accession>
<evidence type="ECO:0000259" key="18">
    <source>
        <dbReference type="Pfam" id="PF01923"/>
    </source>
</evidence>
<keyword evidence="20" id="KW-1185">Reference proteome</keyword>
<dbReference type="GO" id="GO:0009236">
    <property type="term" value="P:cobalamin biosynthetic process"/>
    <property type="evidence" value="ECO:0007669"/>
    <property type="project" value="UniProtKB-UniRule"/>
</dbReference>
<proteinExistence type="inferred from homology"/>
<dbReference type="AlphaFoldDB" id="A0A7Z0D6H7"/>
<dbReference type="GO" id="GO:0006779">
    <property type="term" value="P:porphyrin-containing compound biosynthetic process"/>
    <property type="evidence" value="ECO:0007669"/>
    <property type="project" value="UniProtKB-KW"/>
</dbReference>
<keyword evidence="7 17" id="KW-0169">Cobalamin biosynthesis</keyword>
<evidence type="ECO:0000256" key="7">
    <source>
        <dbReference type="ARBA" id="ARBA00022573"/>
    </source>
</evidence>
<comment type="catalytic activity">
    <reaction evidence="16 17">
        <text>2 cob(II)alamin + reduced [electron-transfer flavoprotein] + 2 ATP = 2 adenosylcob(III)alamin + 2 triphosphate + oxidized [electron-transfer flavoprotein] + 3 H(+)</text>
        <dbReference type="Rhea" id="RHEA:28671"/>
        <dbReference type="Rhea" id="RHEA-COMP:10685"/>
        <dbReference type="Rhea" id="RHEA-COMP:10686"/>
        <dbReference type="ChEBI" id="CHEBI:15378"/>
        <dbReference type="ChEBI" id="CHEBI:16304"/>
        <dbReference type="ChEBI" id="CHEBI:18036"/>
        <dbReference type="ChEBI" id="CHEBI:18408"/>
        <dbReference type="ChEBI" id="CHEBI:30616"/>
        <dbReference type="ChEBI" id="CHEBI:57692"/>
        <dbReference type="ChEBI" id="CHEBI:58307"/>
        <dbReference type="EC" id="2.5.1.17"/>
    </reaction>
</comment>
<reference evidence="19 20" key="1">
    <citation type="submission" date="2020-07" db="EMBL/GenBank/DDBJ databases">
        <title>Sequencing the genomes of 1000 actinobacteria strains.</title>
        <authorList>
            <person name="Klenk H.-P."/>
        </authorList>
    </citation>
    <scope>NUCLEOTIDE SEQUENCE [LARGE SCALE GENOMIC DNA]</scope>
    <source>
        <strain evidence="19 20">DSM 103164</strain>
    </source>
</reference>
<evidence type="ECO:0000256" key="12">
    <source>
        <dbReference type="ARBA" id="ARBA00031529"/>
    </source>
</evidence>
<evidence type="ECO:0000256" key="8">
    <source>
        <dbReference type="ARBA" id="ARBA00022679"/>
    </source>
</evidence>
<evidence type="ECO:0000256" key="6">
    <source>
        <dbReference type="ARBA" id="ARBA00022490"/>
    </source>
</evidence>
<comment type="similarity">
    <text evidence="3 17">Belongs to the Cob(I)alamin adenosyltransferase family.</text>
</comment>
<dbReference type="InterPro" id="IPR029499">
    <property type="entry name" value="PduO-typ"/>
</dbReference>
<sequence>MVVLSRIYTRTGDAGTTRLSDLSEVAKTDPRVAAYGDVDEANAAIGVALAQGSVPDEIAEVLGVVQNELFDLGADLSTPLAVDPEHPPLRIEQSSIDRLERWCDRHAEGLPTLRSFILPGGCPVGAQLHVARTVVRRAERSAWAAVAELGTEPGSERGSGGVNPLAVTYLNRLSDLLFVLVRVVNGTDHEVLWRPGTDRDPPA</sequence>
<dbReference type="InterPro" id="IPR036451">
    <property type="entry name" value="CblAdoTrfase-like_sf"/>
</dbReference>
<keyword evidence="8 17" id="KW-0808">Transferase</keyword>
<dbReference type="Pfam" id="PF01923">
    <property type="entry name" value="Cob_adeno_trans"/>
    <property type="match status" value="1"/>
</dbReference>
<dbReference type="PANTHER" id="PTHR12213:SF0">
    <property type="entry name" value="CORRINOID ADENOSYLTRANSFERASE MMAB"/>
    <property type="match status" value="1"/>
</dbReference>
<comment type="caution">
    <text evidence="19">The sequence shown here is derived from an EMBL/GenBank/DDBJ whole genome shotgun (WGS) entry which is preliminary data.</text>
</comment>
<dbReference type="GO" id="GO:0008817">
    <property type="term" value="F:corrinoid adenosyltransferase activity"/>
    <property type="evidence" value="ECO:0007669"/>
    <property type="project" value="UniProtKB-UniRule"/>
</dbReference>
<dbReference type="GO" id="GO:0005737">
    <property type="term" value="C:cytoplasm"/>
    <property type="evidence" value="ECO:0007669"/>
    <property type="project" value="UniProtKB-SubCell"/>
</dbReference>
<feature type="domain" description="Cobalamin adenosyltransferase-like" evidence="18">
    <location>
        <begin position="7"/>
        <end position="184"/>
    </location>
</feature>
<dbReference type="FunFam" id="1.20.1200.10:FF:000003">
    <property type="entry name" value="ATP:cob(I)alamin adenosyltransferase"/>
    <property type="match status" value="1"/>
</dbReference>
<name>A0A7Z0D6H7_9ACTN</name>
<evidence type="ECO:0000256" key="10">
    <source>
        <dbReference type="ARBA" id="ARBA00022840"/>
    </source>
</evidence>
<dbReference type="RefSeq" id="WP_179443739.1">
    <property type="nucleotide sequence ID" value="NZ_JACBZS010000001.1"/>
</dbReference>
<protein>
    <recommendedName>
        <fullName evidence="5 17">Corrinoid adenosyltransferase</fullName>
        <ecNumber evidence="4 17">2.5.1.17</ecNumber>
    </recommendedName>
    <alternativeName>
        <fullName evidence="12 17">Cob(II)alamin adenosyltransferase</fullName>
    </alternativeName>
    <alternativeName>
        <fullName evidence="14 17">Cob(II)yrinic acid a,c-diamide adenosyltransferase</fullName>
    </alternativeName>
    <alternativeName>
        <fullName evidence="13 17">Cobinamide/cobalamin adenosyltransferase</fullName>
    </alternativeName>
</protein>
<evidence type="ECO:0000256" key="15">
    <source>
        <dbReference type="ARBA" id="ARBA00048555"/>
    </source>
</evidence>
<dbReference type="UniPathway" id="UPA00148">
    <property type="reaction ID" value="UER00233"/>
</dbReference>
<evidence type="ECO:0000256" key="3">
    <source>
        <dbReference type="ARBA" id="ARBA00007487"/>
    </source>
</evidence>
<dbReference type="EMBL" id="JACBZS010000001">
    <property type="protein sequence ID" value="NYI69703.1"/>
    <property type="molecule type" value="Genomic_DNA"/>
</dbReference>
<evidence type="ECO:0000256" key="13">
    <source>
        <dbReference type="ARBA" id="ARBA00033334"/>
    </source>
</evidence>
<evidence type="ECO:0000313" key="20">
    <source>
        <dbReference type="Proteomes" id="UP000527616"/>
    </source>
</evidence>
<evidence type="ECO:0000256" key="16">
    <source>
        <dbReference type="ARBA" id="ARBA00048692"/>
    </source>
</evidence>
<keyword evidence="10 17" id="KW-0067">ATP-binding</keyword>
<dbReference type="Gene3D" id="1.20.1200.10">
    <property type="entry name" value="Cobalamin adenosyltransferase-like"/>
    <property type="match status" value="1"/>
</dbReference>
<dbReference type="NCBIfam" id="TIGR00636">
    <property type="entry name" value="PduO_Nterm"/>
    <property type="match status" value="1"/>
</dbReference>
<evidence type="ECO:0000256" key="1">
    <source>
        <dbReference type="ARBA" id="ARBA00004496"/>
    </source>
</evidence>
<dbReference type="GO" id="GO:0005524">
    <property type="term" value="F:ATP binding"/>
    <property type="evidence" value="ECO:0007669"/>
    <property type="project" value="UniProtKB-UniRule"/>
</dbReference>
<dbReference type="SUPFAM" id="SSF89028">
    <property type="entry name" value="Cobalamin adenosyltransferase-like"/>
    <property type="match status" value="1"/>
</dbReference>
<comment type="subcellular location">
    <subcellularLocation>
        <location evidence="1">Cytoplasm</location>
    </subcellularLocation>
</comment>
<keyword evidence="9 17" id="KW-0547">Nucleotide-binding</keyword>
<keyword evidence="6" id="KW-0963">Cytoplasm</keyword>
<gene>
    <name evidence="19" type="ORF">GGQ54_000263</name>
</gene>
<dbReference type="EC" id="2.5.1.17" evidence="4 17"/>
<evidence type="ECO:0000256" key="11">
    <source>
        <dbReference type="ARBA" id="ARBA00023244"/>
    </source>
</evidence>